<dbReference type="PANTHER" id="PTHR21255:SF65">
    <property type="entry name" value="TCTEX1 DOMAIN-CONTAINING PROTEIN 2"/>
    <property type="match status" value="1"/>
</dbReference>
<reference evidence="3" key="3">
    <citation type="submission" date="2015-06" db="UniProtKB">
        <authorList>
            <consortium name="EnsemblMetazoa"/>
        </authorList>
    </citation>
    <scope>IDENTIFICATION</scope>
</reference>
<dbReference type="Proteomes" id="UP000014760">
    <property type="component" value="Unassembled WGS sequence"/>
</dbReference>
<gene>
    <name evidence="2" type="ORF">CAPTEDRAFT_174884</name>
</gene>
<protein>
    <submittedName>
        <fullName evidence="2 3">Uncharacterized protein</fullName>
    </submittedName>
</protein>
<organism evidence="2">
    <name type="scientific">Capitella teleta</name>
    <name type="common">Polychaete worm</name>
    <dbReference type="NCBI Taxonomy" id="283909"/>
    <lineage>
        <taxon>Eukaryota</taxon>
        <taxon>Metazoa</taxon>
        <taxon>Spiralia</taxon>
        <taxon>Lophotrochozoa</taxon>
        <taxon>Annelida</taxon>
        <taxon>Polychaeta</taxon>
        <taxon>Sedentaria</taxon>
        <taxon>Scolecida</taxon>
        <taxon>Capitellidae</taxon>
        <taxon>Capitella</taxon>
    </lineage>
</organism>
<reference evidence="2 4" key="2">
    <citation type="journal article" date="2013" name="Nature">
        <title>Insights into bilaterian evolution from three spiralian genomes.</title>
        <authorList>
            <person name="Simakov O."/>
            <person name="Marletaz F."/>
            <person name="Cho S.J."/>
            <person name="Edsinger-Gonzales E."/>
            <person name="Havlak P."/>
            <person name="Hellsten U."/>
            <person name="Kuo D.H."/>
            <person name="Larsson T."/>
            <person name="Lv J."/>
            <person name="Arendt D."/>
            <person name="Savage R."/>
            <person name="Osoegawa K."/>
            <person name="de Jong P."/>
            <person name="Grimwood J."/>
            <person name="Chapman J.A."/>
            <person name="Shapiro H."/>
            <person name="Aerts A."/>
            <person name="Otillar R.P."/>
            <person name="Terry A.Y."/>
            <person name="Boore J.L."/>
            <person name="Grigoriev I.V."/>
            <person name="Lindberg D.R."/>
            <person name="Seaver E.C."/>
            <person name="Weisblat D.A."/>
            <person name="Putnam N.H."/>
            <person name="Rokhsar D.S."/>
        </authorList>
    </citation>
    <scope>NUCLEOTIDE SEQUENCE</scope>
    <source>
        <strain evidence="2 4">I ESC-2004</strain>
    </source>
</reference>
<keyword evidence="4" id="KW-1185">Reference proteome</keyword>
<dbReference type="GO" id="GO:0007018">
    <property type="term" value="P:microtubule-based movement"/>
    <property type="evidence" value="ECO:0007669"/>
    <property type="project" value="TreeGrafter"/>
</dbReference>
<proteinExistence type="inferred from homology"/>
<sequence length="183" mass="21143">MADSSQLNRPRHSQAHLWKDAARRAHFNQKEGLFKDSTARRHSVDFSSSPPSSDLYLFGRRRRTVAQVENTYQLSPDDIFPVMKVERIIKEVLEEHLEKTVYNSIQMGIISRATADIIKLKVKEVTPPRFKIITWTVITEKKDNSIRTASKCLWDTQFDRSATYVFENATLYAAGMVFAVYLD</sequence>
<evidence type="ECO:0000313" key="3">
    <source>
        <dbReference type="EnsemblMetazoa" id="CapteP174884"/>
    </source>
</evidence>
<dbReference type="InterPro" id="IPR038586">
    <property type="entry name" value="Tctex-1-like_sf"/>
</dbReference>
<dbReference type="HOGENOM" id="CLU_097204_4_0_1"/>
<reference evidence="4" key="1">
    <citation type="submission" date="2012-12" db="EMBL/GenBank/DDBJ databases">
        <authorList>
            <person name="Hellsten U."/>
            <person name="Grimwood J."/>
            <person name="Chapman J.A."/>
            <person name="Shapiro H."/>
            <person name="Aerts A."/>
            <person name="Otillar R.P."/>
            <person name="Terry A.Y."/>
            <person name="Boore J.L."/>
            <person name="Simakov O."/>
            <person name="Marletaz F."/>
            <person name="Cho S.-J."/>
            <person name="Edsinger-Gonzales E."/>
            <person name="Havlak P."/>
            <person name="Kuo D.-H."/>
            <person name="Larsson T."/>
            <person name="Lv J."/>
            <person name="Arendt D."/>
            <person name="Savage R."/>
            <person name="Osoegawa K."/>
            <person name="de Jong P."/>
            <person name="Lindberg D.R."/>
            <person name="Seaver E.C."/>
            <person name="Weisblat D.A."/>
            <person name="Putnam N.H."/>
            <person name="Grigoriev I.V."/>
            <person name="Rokhsar D.S."/>
        </authorList>
    </citation>
    <scope>NUCLEOTIDE SEQUENCE</scope>
    <source>
        <strain evidence="4">I ESC-2004</strain>
    </source>
</reference>
<comment type="similarity">
    <text evidence="1">Belongs to the dynein light chain Tctex-type family.</text>
</comment>
<dbReference type="EnsemblMetazoa" id="CapteT174884">
    <property type="protein sequence ID" value="CapteP174884"/>
    <property type="gene ID" value="CapteG174884"/>
</dbReference>
<dbReference type="PANTHER" id="PTHR21255">
    <property type="entry name" value="T-COMPLEX-ASSOCIATED-TESTIS-EXPRESSED 1/ DYNEIN LIGHT CHAIN"/>
    <property type="match status" value="1"/>
</dbReference>
<dbReference type="EMBL" id="KB301890">
    <property type="protein sequence ID" value="ELU04996.1"/>
    <property type="molecule type" value="Genomic_DNA"/>
</dbReference>
<evidence type="ECO:0000256" key="1">
    <source>
        <dbReference type="ARBA" id="ARBA00005361"/>
    </source>
</evidence>
<dbReference type="EMBL" id="AMQN01007978">
    <property type="status" value="NOT_ANNOTATED_CDS"/>
    <property type="molecule type" value="Genomic_DNA"/>
</dbReference>
<dbReference type="FunCoup" id="R7UNM8">
    <property type="interactions" value="3"/>
</dbReference>
<dbReference type="OMA" id="YQNTFRL"/>
<dbReference type="Gene3D" id="3.30.1140.40">
    <property type="entry name" value="Tctex-1"/>
    <property type="match status" value="1"/>
</dbReference>
<accession>R7UNM8</accession>
<dbReference type="GO" id="GO:0005737">
    <property type="term" value="C:cytoplasm"/>
    <property type="evidence" value="ECO:0007669"/>
    <property type="project" value="TreeGrafter"/>
</dbReference>
<evidence type="ECO:0000313" key="4">
    <source>
        <dbReference type="Proteomes" id="UP000014760"/>
    </source>
</evidence>
<name>R7UNM8_CAPTE</name>
<dbReference type="STRING" id="283909.R7UNM8"/>
<dbReference type="GO" id="GO:0045505">
    <property type="term" value="F:dynein intermediate chain binding"/>
    <property type="evidence" value="ECO:0007669"/>
    <property type="project" value="TreeGrafter"/>
</dbReference>
<dbReference type="GO" id="GO:0005868">
    <property type="term" value="C:cytoplasmic dynein complex"/>
    <property type="evidence" value="ECO:0007669"/>
    <property type="project" value="TreeGrafter"/>
</dbReference>
<dbReference type="CDD" id="cd21451">
    <property type="entry name" value="DLC-like_TCTEX1D"/>
    <property type="match status" value="1"/>
</dbReference>
<dbReference type="OrthoDB" id="10260741at2759"/>
<dbReference type="Pfam" id="PF03645">
    <property type="entry name" value="Tctex-1"/>
    <property type="match status" value="1"/>
</dbReference>
<dbReference type="AlphaFoldDB" id="R7UNM8"/>
<dbReference type="InterPro" id="IPR005334">
    <property type="entry name" value="Tctex-1-like"/>
</dbReference>
<evidence type="ECO:0000313" key="2">
    <source>
        <dbReference type="EMBL" id="ELU04996.1"/>
    </source>
</evidence>